<dbReference type="EMBL" id="CP046884">
    <property type="protein sequence ID" value="QNQ91466.1"/>
    <property type="molecule type" value="Genomic_DNA"/>
</dbReference>
<dbReference type="PANTHER" id="PTHR30474">
    <property type="entry name" value="CELL CYCLE PROTEIN"/>
    <property type="match status" value="1"/>
</dbReference>
<dbReference type="GO" id="GO:0009252">
    <property type="term" value="P:peptidoglycan biosynthetic process"/>
    <property type="evidence" value="ECO:0007669"/>
    <property type="project" value="UniProtKB-UniPathway"/>
</dbReference>
<dbReference type="GO" id="GO:0008360">
    <property type="term" value="P:regulation of cell shape"/>
    <property type="evidence" value="ECO:0007669"/>
    <property type="project" value="UniProtKB-KW"/>
</dbReference>
<evidence type="ECO:0000256" key="1">
    <source>
        <dbReference type="ARBA" id="ARBA00004141"/>
    </source>
</evidence>
<gene>
    <name evidence="20" type="ORF">GP475_07840</name>
</gene>
<feature type="compositionally biased region" description="Basic residues" evidence="18">
    <location>
        <begin position="410"/>
        <end position="420"/>
    </location>
</feature>
<keyword evidence="4" id="KW-0808">Transferase</keyword>
<evidence type="ECO:0000256" key="4">
    <source>
        <dbReference type="ARBA" id="ARBA00022679"/>
    </source>
</evidence>
<dbReference type="InterPro" id="IPR001182">
    <property type="entry name" value="FtsW/RodA"/>
</dbReference>
<dbReference type="GO" id="GO:0032153">
    <property type="term" value="C:cell division site"/>
    <property type="evidence" value="ECO:0007669"/>
    <property type="project" value="TreeGrafter"/>
</dbReference>
<feature type="transmembrane region" description="Helical" evidence="19">
    <location>
        <begin position="136"/>
        <end position="152"/>
    </location>
</feature>
<keyword evidence="8 19" id="KW-1133">Transmembrane helix</keyword>
<name>A0A7H0SSE1_9CORY</name>
<keyword evidence="7" id="KW-0573">Peptidoglycan synthesis</keyword>
<evidence type="ECO:0000256" key="18">
    <source>
        <dbReference type="SAM" id="MobiDB-lite"/>
    </source>
</evidence>
<evidence type="ECO:0000256" key="14">
    <source>
        <dbReference type="ARBA" id="ARBA00041418"/>
    </source>
</evidence>
<dbReference type="KEGG" id="cpoy:GP475_07840"/>
<dbReference type="PROSITE" id="PS00428">
    <property type="entry name" value="FTSW_RODA_SPOVE"/>
    <property type="match status" value="1"/>
</dbReference>
<protein>
    <recommendedName>
        <fullName evidence="13">Probable peptidoglycan glycosyltransferase FtsW</fullName>
        <ecNumber evidence="15">2.4.99.28</ecNumber>
    </recommendedName>
    <alternativeName>
        <fullName evidence="14">Cell division protein FtsW</fullName>
    </alternativeName>
    <alternativeName>
        <fullName evidence="11">Cell wall polymerase</fullName>
    </alternativeName>
    <alternativeName>
        <fullName evidence="10">Peptidoglycan polymerase</fullName>
    </alternativeName>
</protein>
<evidence type="ECO:0000256" key="19">
    <source>
        <dbReference type="SAM" id="Phobius"/>
    </source>
</evidence>
<keyword evidence="20" id="KW-0131">Cell cycle</keyword>
<feature type="transmembrane region" description="Helical" evidence="19">
    <location>
        <begin position="158"/>
        <end position="175"/>
    </location>
</feature>
<feature type="transmembrane region" description="Helical" evidence="19">
    <location>
        <begin position="301"/>
        <end position="323"/>
    </location>
</feature>
<comment type="function">
    <text evidence="17">Peptidoglycan polymerase that is essential for cell division.</text>
</comment>
<feature type="transmembrane region" description="Helical" evidence="19">
    <location>
        <begin position="180"/>
        <end position="200"/>
    </location>
</feature>
<keyword evidence="21" id="KW-1185">Reference proteome</keyword>
<feature type="transmembrane region" description="Helical" evidence="19">
    <location>
        <begin position="335"/>
        <end position="357"/>
    </location>
</feature>
<dbReference type="EC" id="2.4.99.28" evidence="15"/>
<feature type="region of interest" description="Disordered" evidence="18">
    <location>
        <begin position="386"/>
        <end position="448"/>
    </location>
</feature>
<evidence type="ECO:0000256" key="17">
    <source>
        <dbReference type="ARBA" id="ARBA00049966"/>
    </source>
</evidence>
<evidence type="ECO:0000256" key="9">
    <source>
        <dbReference type="ARBA" id="ARBA00023136"/>
    </source>
</evidence>
<reference evidence="20 21" key="1">
    <citation type="submission" date="2019-12" db="EMBL/GenBank/DDBJ databases">
        <title>Corynebacterium sp. nov., isolated from feces of the Anser Albifrons in China.</title>
        <authorList>
            <person name="Liu Q."/>
        </authorList>
    </citation>
    <scope>NUCLEOTIDE SEQUENCE [LARGE SCALE GENOMIC DNA]</scope>
    <source>
        <strain evidence="20 21">4H37-19</strain>
    </source>
</reference>
<feature type="compositionally biased region" description="Basic and acidic residues" evidence="18">
    <location>
        <begin position="433"/>
        <end position="448"/>
    </location>
</feature>
<dbReference type="UniPathway" id="UPA00219"/>
<evidence type="ECO:0000313" key="20">
    <source>
        <dbReference type="EMBL" id="QNQ91466.1"/>
    </source>
</evidence>
<comment type="catalytic activity">
    <reaction evidence="16">
        <text>[GlcNAc-(1-&gt;4)-Mur2Ac(oyl-L-Ala-gamma-D-Glu-L-Lys-D-Ala-D-Ala)](n)-di-trans,octa-cis-undecaprenyl diphosphate + beta-D-GlcNAc-(1-&gt;4)-Mur2Ac(oyl-L-Ala-gamma-D-Glu-L-Lys-D-Ala-D-Ala)-di-trans,octa-cis-undecaprenyl diphosphate = [GlcNAc-(1-&gt;4)-Mur2Ac(oyl-L-Ala-gamma-D-Glu-L-Lys-D-Ala-D-Ala)](n+1)-di-trans,octa-cis-undecaprenyl diphosphate + di-trans,octa-cis-undecaprenyl diphosphate + H(+)</text>
        <dbReference type="Rhea" id="RHEA:23708"/>
        <dbReference type="Rhea" id="RHEA-COMP:9602"/>
        <dbReference type="Rhea" id="RHEA-COMP:9603"/>
        <dbReference type="ChEBI" id="CHEBI:15378"/>
        <dbReference type="ChEBI" id="CHEBI:58405"/>
        <dbReference type="ChEBI" id="CHEBI:60033"/>
        <dbReference type="ChEBI" id="CHEBI:78435"/>
        <dbReference type="EC" id="2.4.99.28"/>
    </reaction>
</comment>
<evidence type="ECO:0000256" key="15">
    <source>
        <dbReference type="ARBA" id="ARBA00044770"/>
    </source>
</evidence>
<keyword evidence="9 19" id="KW-0472">Membrane</keyword>
<feature type="transmembrane region" description="Helical" evidence="19">
    <location>
        <begin position="108"/>
        <end position="124"/>
    </location>
</feature>
<feature type="transmembrane region" description="Helical" evidence="19">
    <location>
        <begin position="35"/>
        <end position="56"/>
    </location>
</feature>
<dbReference type="PANTHER" id="PTHR30474:SF2">
    <property type="entry name" value="PEPTIDOGLYCAN GLYCOSYLTRANSFERASE FTSW-RELATED"/>
    <property type="match status" value="1"/>
</dbReference>
<feature type="compositionally biased region" description="Basic and acidic residues" evidence="18">
    <location>
        <begin position="398"/>
        <end position="408"/>
    </location>
</feature>
<evidence type="ECO:0000256" key="11">
    <source>
        <dbReference type="ARBA" id="ARBA00033270"/>
    </source>
</evidence>
<comment type="similarity">
    <text evidence="12">Belongs to the SEDS family. FtsW subfamily.</text>
</comment>
<proteinExistence type="inferred from homology"/>
<evidence type="ECO:0000256" key="3">
    <source>
        <dbReference type="ARBA" id="ARBA00022676"/>
    </source>
</evidence>
<keyword evidence="6" id="KW-0133">Cell shape</keyword>
<dbReference type="Proteomes" id="UP000516320">
    <property type="component" value="Chromosome"/>
</dbReference>
<dbReference type="AlphaFoldDB" id="A0A7H0SSE1"/>
<evidence type="ECO:0000256" key="10">
    <source>
        <dbReference type="ARBA" id="ARBA00032370"/>
    </source>
</evidence>
<evidence type="ECO:0000256" key="8">
    <source>
        <dbReference type="ARBA" id="ARBA00022989"/>
    </source>
</evidence>
<comment type="subcellular location">
    <subcellularLocation>
        <location evidence="1">Membrane</location>
        <topology evidence="1">Multi-pass membrane protein</topology>
    </subcellularLocation>
</comment>
<evidence type="ECO:0000256" key="16">
    <source>
        <dbReference type="ARBA" id="ARBA00049902"/>
    </source>
</evidence>
<organism evidence="20 21">
    <name type="scientific">Corynebacterium poyangense</name>
    <dbReference type="NCBI Taxonomy" id="2684405"/>
    <lineage>
        <taxon>Bacteria</taxon>
        <taxon>Bacillati</taxon>
        <taxon>Actinomycetota</taxon>
        <taxon>Actinomycetes</taxon>
        <taxon>Mycobacteriales</taxon>
        <taxon>Corynebacteriaceae</taxon>
        <taxon>Corynebacterium</taxon>
    </lineage>
</organism>
<dbReference type="GO" id="GO:0015648">
    <property type="term" value="F:lipid-linked peptidoglycan transporter activity"/>
    <property type="evidence" value="ECO:0007669"/>
    <property type="project" value="TreeGrafter"/>
</dbReference>
<evidence type="ECO:0000256" key="7">
    <source>
        <dbReference type="ARBA" id="ARBA00022984"/>
    </source>
</evidence>
<evidence type="ECO:0000256" key="12">
    <source>
        <dbReference type="ARBA" id="ARBA00038053"/>
    </source>
</evidence>
<evidence type="ECO:0000313" key="21">
    <source>
        <dbReference type="Proteomes" id="UP000516320"/>
    </source>
</evidence>
<keyword evidence="5 19" id="KW-0812">Transmembrane</keyword>
<comment type="pathway">
    <text evidence="2">Cell wall biogenesis; peptidoglycan biosynthesis.</text>
</comment>
<feature type="transmembrane region" description="Helical" evidence="19">
    <location>
        <begin position="68"/>
        <end position="88"/>
    </location>
</feature>
<dbReference type="GO" id="GO:0051301">
    <property type="term" value="P:cell division"/>
    <property type="evidence" value="ECO:0007669"/>
    <property type="project" value="UniProtKB-KW"/>
</dbReference>
<keyword evidence="20" id="KW-0132">Cell division</keyword>
<sequence>MIRIMVFTLTAIGVVMVFSSSMTWSVIGGDSVWTSALRQCAMVAVGLVLFWVCLCLRMTMIRRLSGALLAVSVLLLVAVLIPGIGTGLEEVGSQSWIALGSLRLQPSEVARVAIALWGAHYLAGAGQDPAERRKRMVVFCGVGFGMGLLILAERDLGMALSFTVVVILLLIFVGLQRSFLLGMIVVGLLGMVGVLLGGGYRSQRFLVYFAALFGNFDDTQTNGYQTHQGFLSLADGGLLGVGLGQSRAKWFYLPEAKNDFIFAIIGEEMGLWGGALVILLFGLLGYFGLRVARRSHDDFRALAAATLSAGVVVQAFTNISYVIGILPVTGIQLPLISAGGTSVIVTLVSMGVLANCARHEPEAVSSMQNYGRPFFDRLFRIPEPAAEGPVVRRSHKEGRREGAADSIRRGAQRPRPRPVTRRRETPARGGSVRTERRDDRYREPRGRR</sequence>
<dbReference type="GO" id="GO:0005886">
    <property type="term" value="C:plasma membrane"/>
    <property type="evidence" value="ECO:0007669"/>
    <property type="project" value="TreeGrafter"/>
</dbReference>
<dbReference type="Pfam" id="PF01098">
    <property type="entry name" value="FTSW_RODA_SPOVE"/>
    <property type="match status" value="1"/>
</dbReference>
<evidence type="ECO:0000256" key="13">
    <source>
        <dbReference type="ARBA" id="ARBA00041185"/>
    </source>
</evidence>
<evidence type="ECO:0000256" key="5">
    <source>
        <dbReference type="ARBA" id="ARBA00022692"/>
    </source>
</evidence>
<evidence type="ECO:0000256" key="6">
    <source>
        <dbReference type="ARBA" id="ARBA00022960"/>
    </source>
</evidence>
<keyword evidence="3" id="KW-0328">Glycosyltransferase</keyword>
<dbReference type="GO" id="GO:0008955">
    <property type="term" value="F:peptidoglycan glycosyltransferase activity"/>
    <property type="evidence" value="ECO:0007669"/>
    <property type="project" value="UniProtKB-EC"/>
</dbReference>
<feature type="transmembrane region" description="Helical" evidence="19">
    <location>
        <begin position="269"/>
        <end position="289"/>
    </location>
</feature>
<dbReference type="InterPro" id="IPR018365">
    <property type="entry name" value="Cell_cycle_FtsW-rel_CS"/>
</dbReference>
<evidence type="ECO:0000256" key="2">
    <source>
        <dbReference type="ARBA" id="ARBA00004752"/>
    </source>
</evidence>
<accession>A0A7H0SSE1</accession>